<sequence length="83" mass="9486">MIIKQTYAIIKLNCILVTKSVLIHLEESLAQTPHHIAWFLAQHINTILLTDMRYNMKKLMTNGVDDVAIRFTLSNGKNTPSFC</sequence>
<comment type="caution">
    <text evidence="1">The sequence shown here is derived from an EMBL/GenBank/DDBJ whole genome shotgun (WGS) entry which is preliminary data.</text>
</comment>
<dbReference type="AlphaFoldDB" id="A0A646HJN4"/>
<dbReference type="RefSeq" id="WP_153112807.1">
    <property type="nucleotide sequence ID" value="NZ_VZAS01000049.1"/>
</dbReference>
<name>A0A646HJN4_9BACT</name>
<gene>
    <name evidence="1" type="ORF">F7D59_16265</name>
</gene>
<dbReference type="EMBL" id="VZBQ01000164">
    <property type="protein sequence ID" value="MQN91362.1"/>
    <property type="molecule type" value="Genomic_DNA"/>
</dbReference>
<reference evidence="2" key="1">
    <citation type="submission" date="2019-09" db="EMBL/GenBank/DDBJ databases">
        <title>Distinct polysaccharide growth profiles of human intestinal Prevotella copri isolates.</title>
        <authorList>
            <person name="Fehlner-Peach H."/>
            <person name="Magnabosco C."/>
            <person name="Raghavan V."/>
            <person name="Scher J.U."/>
            <person name="Tett A."/>
            <person name="Cox L.M."/>
            <person name="Gottsegen C."/>
            <person name="Watters A."/>
            <person name="Wiltshire- Gordon J.D."/>
            <person name="Segata N."/>
            <person name="Bonneau R."/>
            <person name="Littman D.R."/>
        </authorList>
    </citation>
    <scope>NUCLEOTIDE SEQUENCE [LARGE SCALE GENOMIC DNA]</scope>
    <source>
        <strain evidence="2">iP54</strain>
    </source>
</reference>
<dbReference type="Proteomes" id="UP000420635">
    <property type="component" value="Unassembled WGS sequence"/>
</dbReference>
<organism evidence="1 2">
    <name type="scientific">Segatella copri</name>
    <dbReference type="NCBI Taxonomy" id="165179"/>
    <lineage>
        <taxon>Bacteria</taxon>
        <taxon>Pseudomonadati</taxon>
        <taxon>Bacteroidota</taxon>
        <taxon>Bacteroidia</taxon>
        <taxon>Bacteroidales</taxon>
        <taxon>Prevotellaceae</taxon>
        <taxon>Segatella</taxon>
    </lineage>
</organism>
<accession>A0A646HJN4</accession>
<evidence type="ECO:0000313" key="2">
    <source>
        <dbReference type="Proteomes" id="UP000420635"/>
    </source>
</evidence>
<proteinExistence type="predicted"/>
<evidence type="ECO:0000313" key="1">
    <source>
        <dbReference type="EMBL" id="MQN91362.1"/>
    </source>
</evidence>
<protein>
    <submittedName>
        <fullName evidence="1">Uncharacterized protein</fullName>
    </submittedName>
</protein>